<dbReference type="PROSITE" id="PS51257">
    <property type="entry name" value="PROKAR_LIPOPROTEIN"/>
    <property type="match status" value="1"/>
</dbReference>
<dbReference type="RefSeq" id="WP_118421540.1">
    <property type="nucleotide sequence ID" value="NZ_QRZF01000003.1"/>
</dbReference>
<organism evidence="2 3">
    <name type="scientific">Bacteroides intestinalis</name>
    <dbReference type="NCBI Taxonomy" id="329854"/>
    <lineage>
        <taxon>Bacteria</taxon>
        <taxon>Pseudomonadati</taxon>
        <taxon>Bacteroidota</taxon>
        <taxon>Bacteroidia</taxon>
        <taxon>Bacteroidales</taxon>
        <taxon>Bacteroidaceae</taxon>
        <taxon>Bacteroides</taxon>
    </lineage>
</organism>
<dbReference type="Proteomes" id="UP000283850">
    <property type="component" value="Unassembled WGS sequence"/>
</dbReference>
<feature type="signal peptide" evidence="1">
    <location>
        <begin position="1"/>
        <end position="23"/>
    </location>
</feature>
<dbReference type="EMBL" id="QRZF01000003">
    <property type="protein sequence ID" value="RGV56214.1"/>
    <property type="molecule type" value="Genomic_DNA"/>
</dbReference>
<keyword evidence="1" id="KW-0732">Signal</keyword>
<comment type="caution">
    <text evidence="2">The sequence shown here is derived from an EMBL/GenBank/DDBJ whole genome shotgun (WGS) entry which is preliminary data.</text>
</comment>
<dbReference type="AlphaFoldDB" id="A0A412YFS7"/>
<protein>
    <submittedName>
        <fullName evidence="2">Uncharacterized protein</fullName>
    </submittedName>
</protein>
<gene>
    <name evidence="2" type="ORF">DWW10_05885</name>
</gene>
<accession>A0A412YFS7</accession>
<name>A0A412YFS7_9BACE</name>
<feature type="chain" id="PRO_5019576620" evidence="1">
    <location>
        <begin position="24"/>
        <end position="612"/>
    </location>
</feature>
<reference evidence="2 3" key="1">
    <citation type="submission" date="2018-08" db="EMBL/GenBank/DDBJ databases">
        <title>A genome reference for cultivated species of the human gut microbiota.</title>
        <authorList>
            <person name="Zou Y."/>
            <person name="Xue W."/>
            <person name="Luo G."/>
        </authorList>
    </citation>
    <scope>NUCLEOTIDE SEQUENCE [LARGE SCALE GENOMIC DNA]</scope>
    <source>
        <strain evidence="2 3">AF14-32</strain>
    </source>
</reference>
<evidence type="ECO:0000313" key="2">
    <source>
        <dbReference type="EMBL" id="RGV56214.1"/>
    </source>
</evidence>
<evidence type="ECO:0000313" key="3">
    <source>
        <dbReference type="Proteomes" id="UP000283850"/>
    </source>
</evidence>
<proteinExistence type="predicted"/>
<evidence type="ECO:0000256" key="1">
    <source>
        <dbReference type="SAM" id="SignalP"/>
    </source>
</evidence>
<sequence length="612" mass="66477">MKKLNTYLLVLMGVFALTWSACTDSYDYDPAEEIAGAQVYFSTAMPSQVNLAKNATSFDVTVSRINTTEALTVNLTATDKSGLFTIPTTANFAAGAETIKLSIGYDPDKLEYDDFKAITIAIADANLTTPYGTSTYSFKAGIPAPWTSLGNAIFSDAFLFEKTYQVELQQNDLDPTMYRLVDPYSQGLEAEGLSTHGDQSPYLTFQILKAGDMINKVKITTDGLVHFDAYCTGFYNTSNDYNKNVDAHHPSDFTNFQAESFWMYSTVKAYTKEGKPAIVQLAPYYYMDGLGGWDHSQEDGVVRIAFPGIVLTDYTAEVAYLGRYTDVSNKNYAIAKVTLGEDVESAKIALVSGEDIEAAAKGIIDGSIKSEELTESGTVTLPCDEGGVYSFVVVTYGGGEAQENASATFNFSTGGSPFDDLLQGTSIDDYVGNWLVPAATSSASGNLAASVKKADNQTLVVKGLLGEEGYDDTFYLDYDKETGWIILAPQDVEPYDGYDAVLALINSSAGKLTTKEYFIGGLTKDGKLTFLNAESNTVEWDSFGYCAITDKGASLYSPYCKLIWSPVKKQSAEVNTKLMKGFSMQPLQMNKKSFSAAKNIKVAQTMDGVMVK</sequence>